<evidence type="ECO:0000313" key="8">
    <source>
        <dbReference type="Proteomes" id="UP000606600"/>
    </source>
</evidence>
<dbReference type="EMBL" id="JACWMY010000001">
    <property type="protein sequence ID" value="MBD1362696.1"/>
    <property type="molecule type" value="Genomic_DNA"/>
</dbReference>
<protein>
    <submittedName>
        <fullName evidence="7">RNA polymerase sigma factor</fullName>
    </submittedName>
</protein>
<dbReference type="CDD" id="cd06171">
    <property type="entry name" value="Sigma70_r4"/>
    <property type="match status" value="1"/>
</dbReference>
<dbReference type="InterPro" id="IPR036388">
    <property type="entry name" value="WH-like_DNA-bd_sf"/>
</dbReference>
<dbReference type="InterPro" id="IPR014284">
    <property type="entry name" value="RNA_pol_sigma-70_dom"/>
</dbReference>
<keyword evidence="4" id="KW-0804">Transcription</keyword>
<reference evidence="7 8" key="1">
    <citation type="submission" date="2020-09" db="EMBL/GenBank/DDBJ databases">
        <title>Novel species of Mucilaginibacter isolated from a glacier on the Tibetan Plateau.</title>
        <authorList>
            <person name="Liu Q."/>
            <person name="Xin Y.-H."/>
        </authorList>
    </citation>
    <scope>NUCLEOTIDE SEQUENCE [LARGE SCALE GENOMIC DNA]</scope>
    <source>
        <strain evidence="7 8">ZT4R22</strain>
    </source>
</reference>
<dbReference type="InterPro" id="IPR013249">
    <property type="entry name" value="RNA_pol_sigma70_r4_t2"/>
</dbReference>
<dbReference type="Pfam" id="PF08281">
    <property type="entry name" value="Sigma70_r4_2"/>
    <property type="match status" value="1"/>
</dbReference>
<dbReference type="InterPro" id="IPR013324">
    <property type="entry name" value="RNA_pol_sigma_r3/r4-like"/>
</dbReference>
<evidence type="ECO:0000256" key="2">
    <source>
        <dbReference type="ARBA" id="ARBA00023015"/>
    </source>
</evidence>
<feature type="domain" description="RNA polymerase sigma-70 region 2" evidence="5">
    <location>
        <begin position="28"/>
        <end position="88"/>
    </location>
</feature>
<keyword evidence="8" id="KW-1185">Reference proteome</keyword>
<comment type="similarity">
    <text evidence="1">Belongs to the sigma-70 factor family. ECF subfamily.</text>
</comment>
<dbReference type="PANTHER" id="PTHR43133:SF46">
    <property type="entry name" value="RNA POLYMERASE SIGMA-70 FACTOR ECF SUBFAMILY"/>
    <property type="match status" value="1"/>
</dbReference>
<dbReference type="InterPro" id="IPR039425">
    <property type="entry name" value="RNA_pol_sigma-70-like"/>
</dbReference>
<evidence type="ECO:0000313" key="7">
    <source>
        <dbReference type="EMBL" id="MBD1362696.1"/>
    </source>
</evidence>
<dbReference type="SUPFAM" id="SSF88659">
    <property type="entry name" value="Sigma3 and sigma4 domains of RNA polymerase sigma factors"/>
    <property type="match status" value="1"/>
</dbReference>
<gene>
    <name evidence="7" type="ORF">IDJ77_02640</name>
</gene>
<dbReference type="Gene3D" id="1.10.10.10">
    <property type="entry name" value="Winged helix-like DNA-binding domain superfamily/Winged helix DNA-binding domain"/>
    <property type="match status" value="1"/>
</dbReference>
<comment type="caution">
    <text evidence="7">The sequence shown here is derived from an EMBL/GenBank/DDBJ whole genome shotgun (WGS) entry which is preliminary data.</text>
</comment>
<evidence type="ECO:0000256" key="4">
    <source>
        <dbReference type="ARBA" id="ARBA00023163"/>
    </source>
</evidence>
<dbReference type="Proteomes" id="UP000606600">
    <property type="component" value="Unassembled WGS sequence"/>
</dbReference>
<dbReference type="Pfam" id="PF04542">
    <property type="entry name" value="Sigma70_r2"/>
    <property type="match status" value="1"/>
</dbReference>
<proteinExistence type="inferred from homology"/>
<dbReference type="SUPFAM" id="SSF88946">
    <property type="entry name" value="Sigma2 domain of RNA polymerase sigma factors"/>
    <property type="match status" value="1"/>
</dbReference>
<sequence>MSNNNQLSIWWDESRLGNVKSFGQIHHALYPSLYRYIFKIIKDDDICQDLLQDLFVKLWEKKEAIGAISFVKVYFFRTARSLTINHLKCIRNQNVPFEEGMEADFVFSQEEIVVKDESHSELSKMLTIALNTLPKRQREMIFLKYFDGWDYDEIAAVTGINYQSVVNHVHRGIVHLRNRTADKNSLNFLLAV</sequence>
<evidence type="ECO:0000256" key="1">
    <source>
        <dbReference type="ARBA" id="ARBA00010641"/>
    </source>
</evidence>
<dbReference type="PANTHER" id="PTHR43133">
    <property type="entry name" value="RNA POLYMERASE ECF-TYPE SIGMA FACTO"/>
    <property type="match status" value="1"/>
</dbReference>
<evidence type="ECO:0000256" key="3">
    <source>
        <dbReference type="ARBA" id="ARBA00023082"/>
    </source>
</evidence>
<name>A0ABR7WK57_9SPHI</name>
<dbReference type="RefSeq" id="WP_191187364.1">
    <property type="nucleotide sequence ID" value="NZ_JACWMY010000001.1"/>
</dbReference>
<organism evidence="7 8">
    <name type="scientific">Mucilaginibacter pankratovii</name>
    <dbReference type="NCBI Taxonomy" id="2772110"/>
    <lineage>
        <taxon>Bacteria</taxon>
        <taxon>Pseudomonadati</taxon>
        <taxon>Bacteroidota</taxon>
        <taxon>Sphingobacteriia</taxon>
        <taxon>Sphingobacteriales</taxon>
        <taxon>Sphingobacteriaceae</taxon>
        <taxon>Mucilaginibacter</taxon>
    </lineage>
</organism>
<accession>A0ABR7WK57</accession>
<dbReference type="InterPro" id="IPR007627">
    <property type="entry name" value="RNA_pol_sigma70_r2"/>
</dbReference>
<keyword evidence="2" id="KW-0805">Transcription regulation</keyword>
<dbReference type="Gene3D" id="1.10.1740.10">
    <property type="match status" value="1"/>
</dbReference>
<keyword evidence="3" id="KW-0731">Sigma factor</keyword>
<dbReference type="NCBIfam" id="TIGR02937">
    <property type="entry name" value="sigma70-ECF"/>
    <property type="match status" value="1"/>
</dbReference>
<evidence type="ECO:0000259" key="6">
    <source>
        <dbReference type="Pfam" id="PF08281"/>
    </source>
</evidence>
<evidence type="ECO:0000259" key="5">
    <source>
        <dbReference type="Pfam" id="PF04542"/>
    </source>
</evidence>
<dbReference type="InterPro" id="IPR013325">
    <property type="entry name" value="RNA_pol_sigma_r2"/>
</dbReference>
<feature type="domain" description="RNA polymerase sigma factor 70 region 4 type 2" evidence="6">
    <location>
        <begin position="129"/>
        <end position="176"/>
    </location>
</feature>